<reference evidence="3" key="1">
    <citation type="submission" date="2013-08" db="EMBL/GenBank/DDBJ databases">
        <authorList>
            <person name="Mendez C."/>
            <person name="Richter M."/>
            <person name="Ferrer M."/>
            <person name="Sanchez J."/>
        </authorList>
    </citation>
    <scope>NUCLEOTIDE SEQUENCE</scope>
</reference>
<feature type="region of interest" description="Disordered" evidence="1">
    <location>
        <begin position="129"/>
        <end position="152"/>
    </location>
</feature>
<comment type="caution">
    <text evidence="3">The sequence shown here is derived from an EMBL/GenBank/DDBJ whole genome shotgun (WGS) entry which is preliminary data.</text>
</comment>
<dbReference type="EMBL" id="AUZY01010697">
    <property type="protein sequence ID" value="EQD37581.1"/>
    <property type="molecule type" value="Genomic_DNA"/>
</dbReference>
<evidence type="ECO:0000259" key="2">
    <source>
        <dbReference type="PROSITE" id="PS51819"/>
    </source>
</evidence>
<keyword evidence="3" id="KW-0456">Lyase</keyword>
<dbReference type="Gene3D" id="3.10.180.10">
    <property type="entry name" value="2,3-Dihydroxybiphenyl 1,2-Dioxygenase, domain 1"/>
    <property type="match status" value="1"/>
</dbReference>
<feature type="domain" description="VOC" evidence="2">
    <location>
        <begin position="1"/>
        <end position="124"/>
    </location>
</feature>
<dbReference type="CDD" id="cd06587">
    <property type="entry name" value="VOC"/>
    <property type="match status" value="1"/>
</dbReference>
<evidence type="ECO:0000256" key="1">
    <source>
        <dbReference type="SAM" id="MobiDB-lite"/>
    </source>
</evidence>
<dbReference type="GO" id="GO:0016829">
    <property type="term" value="F:lyase activity"/>
    <property type="evidence" value="ECO:0007669"/>
    <property type="project" value="UniProtKB-KW"/>
</dbReference>
<dbReference type="InterPro" id="IPR050383">
    <property type="entry name" value="GlyoxalaseI/FosfomycinResist"/>
</dbReference>
<dbReference type="InterPro" id="IPR004360">
    <property type="entry name" value="Glyas_Fos-R_dOase_dom"/>
</dbReference>
<dbReference type="PANTHER" id="PTHR21366">
    <property type="entry name" value="GLYOXALASE FAMILY PROTEIN"/>
    <property type="match status" value="1"/>
</dbReference>
<reference evidence="3" key="2">
    <citation type="journal article" date="2014" name="ISME J.">
        <title>Microbial stratification in low pH oxic and suboxic macroscopic growths along an acid mine drainage.</title>
        <authorList>
            <person name="Mendez-Garcia C."/>
            <person name="Mesa V."/>
            <person name="Sprenger R.R."/>
            <person name="Richter M."/>
            <person name="Diez M.S."/>
            <person name="Solano J."/>
            <person name="Bargiela R."/>
            <person name="Golyshina O.V."/>
            <person name="Manteca A."/>
            <person name="Ramos J.L."/>
            <person name="Gallego J.R."/>
            <person name="Llorente I."/>
            <person name="Martins Dos Santos V.A."/>
            <person name="Jensen O.N."/>
            <person name="Pelaez A.I."/>
            <person name="Sanchez J."/>
            <person name="Ferrer M."/>
        </authorList>
    </citation>
    <scope>NUCLEOTIDE SEQUENCE</scope>
</reference>
<feature type="compositionally biased region" description="Basic residues" evidence="1">
    <location>
        <begin position="129"/>
        <end position="138"/>
    </location>
</feature>
<name>T0YPW7_9ZZZZ</name>
<dbReference type="AlphaFoldDB" id="T0YPW7"/>
<accession>T0YPW7</accession>
<dbReference type="InterPro" id="IPR037523">
    <property type="entry name" value="VOC_core"/>
</dbReference>
<protein>
    <submittedName>
        <fullName evidence="3">Lactoylglutathione lyase</fullName>
    </submittedName>
</protein>
<dbReference type="Pfam" id="PF00903">
    <property type="entry name" value="Glyoxalase"/>
    <property type="match status" value="1"/>
</dbReference>
<dbReference type="PROSITE" id="PS51819">
    <property type="entry name" value="VOC"/>
    <property type="match status" value="1"/>
</dbReference>
<proteinExistence type="predicted"/>
<sequence length="152" mass="17128">MVYTGIRVKDLDESVRFYTEVLGMKLVGRARVESTRGEWAQLRSEGSGQLLELNWYAPDSPFYTEWCHGTEMDHLCFAVDDLEGALKELTAKGVERLGGPYFSDGWKMVDVADPNGICIELGARARRPARASRGRKATRSQSAGRVRTRREE</sequence>
<evidence type="ECO:0000313" key="3">
    <source>
        <dbReference type="EMBL" id="EQD37581.1"/>
    </source>
</evidence>
<gene>
    <name evidence="3" type="ORF">B1B_16092</name>
</gene>
<dbReference type="SUPFAM" id="SSF54593">
    <property type="entry name" value="Glyoxalase/Bleomycin resistance protein/Dihydroxybiphenyl dioxygenase"/>
    <property type="match status" value="1"/>
</dbReference>
<dbReference type="InterPro" id="IPR029068">
    <property type="entry name" value="Glyas_Bleomycin-R_OHBP_Dase"/>
</dbReference>
<organism evidence="3">
    <name type="scientific">mine drainage metagenome</name>
    <dbReference type="NCBI Taxonomy" id="410659"/>
    <lineage>
        <taxon>unclassified sequences</taxon>
        <taxon>metagenomes</taxon>
        <taxon>ecological metagenomes</taxon>
    </lineage>
</organism>